<evidence type="ECO:0000259" key="1">
    <source>
        <dbReference type="Pfam" id="PF01636"/>
    </source>
</evidence>
<dbReference type="InterPro" id="IPR051678">
    <property type="entry name" value="AGP_Transferase"/>
</dbReference>
<dbReference type="AlphaFoldDB" id="A0A8H7YNP8"/>
<sequence length="298" mass="34283">MWEPVSLPFKSSTLPLPTLPTTDEIRSCSDILWERCYDKIVAVNDKVVVKFGGSVNAWEGQALIYLEKHVPQVSAPRLYAMYQESNQVFLVMQRIPGVRLDSIWPSLTPSEKDDIVAKLRQMFDTMRQAECPWPNFFGGLDGGGVYHYLFYSQTKGDQKHLGPFHGGAAFAAGLAGNFRALTERNGRPDYKVRLYETHLASVLQDRRPTLTHGDVHQKNIMVVENLNDKGGRSFDVVLVDWERAGWYPDFWEFFCAASLFDMCYWEEEWCWQVQQFLQVPLAELAIMRMIDKDLGWGR</sequence>
<dbReference type="PANTHER" id="PTHR21310:SF48">
    <property type="entry name" value="AMINOGLYCOSIDE PHOSPHOTRANSFERASE DOMAIN-CONTAINING PROTEIN"/>
    <property type="match status" value="1"/>
</dbReference>
<dbReference type="GO" id="GO:0016740">
    <property type="term" value="F:transferase activity"/>
    <property type="evidence" value="ECO:0007669"/>
    <property type="project" value="UniProtKB-KW"/>
</dbReference>
<dbReference type="PANTHER" id="PTHR21310">
    <property type="entry name" value="AMINOGLYCOSIDE PHOSPHOTRANSFERASE-RELATED-RELATED"/>
    <property type="match status" value="1"/>
</dbReference>
<feature type="domain" description="Aminoglycoside phosphotransferase" evidence="1">
    <location>
        <begin position="59"/>
        <end position="261"/>
    </location>
</feature>
<evidence type="ECO:0000313" key="3">
    <source>
        <dbReference type="Proteomes" id="UP000670092"/>
    </source>
</evidence>
<reference evidence="2 3" key="1">
    <citation type="submission" date="2021-01" db="EMBL/GenBank/DDBJ databases">
        <title>Chromosome-level genome assembly of a human fungal pathogen reveals clustering of transcriptionally co-regulated genes.</title>
        <authorList>
            <person name="Voorhies M."/>
            <person name="Cohen S."/>
            <person name="Shea T.P."/>
            <person name="Petrus S."/>
            <person name="Munoz J.F."/>
            <person name="Poplawski S."/>
            <person name="Goldman W.E."/>
            <person name="Michael T."/>
            <person name="Cuomo C.A."/>
            <person name="Sil A."/>
            <person name="Beyhan S."/>
        </authorList>
    </citation>
    <scope>NUCLEOTIDE SEQUENCE [LARGE SCALE GENOMIC DNA]</scope>
    <source>
        <strain evidence="2 3">G184AR</strain>
    </source>
</reference>
<dbReference type="Proteomes" id="UP000670092">
    <property type="component" value="Unassembled WGS sequence"/>
</dbReference>
<dbReference type="InterPro" id="IPR002575">
    <property type="entry name" value="Aminoglycoside_PTrfase"/>
</dbReference>
<keyword evidence="2" id="KW-0808">Transferase</keyword>
<dbReference type="Gene3D" id="3.90.1200.10">
    <property type="match status" value="1"/>
</dbReference>
<comment type="caution">
    <text evidence="2">The sequence shown here is derived from an EMBL/GenBank/DDBJ whole genome shotgun (WGS) entry which is preliminary data.</text>
</comment>
<dbReference type="OrthoDB" id="4177236at2759"/>
<dbReference type="SUPFAM" id="SSF56112">
    <property type="entry name" value="Protein kinase-like (PK-like)"/>
    <property type="match status" value="1"/>
</dbReference>
<name>A0A8H7YNP8_AJECA</name>
<proteinExistence type="predicted"/>
<accession>A0A8H7YNP8</accession>
<dbReference type="VEuPathDB" id="FungiDB:I7I52_04705"/>
<dbReference type="Pfam" id="PF01636">
    <property type="entry name" value="APH"/>
    <property type="match status" value="1"/>
</dbReference>
<gene>
    <name evidence="2" type="ORF">I7I52_04705</name>
</gene>
<protein>
    <submittedName>
        <fullName evidence="2">Phosphotransferase enzyme family protein</fullName>
    </submittedName>
</protein>
<dbReference type="Gene3D" id="3.30.200.150">
    <property type="match status" value="1"/>
</dbReference>
<dbReference type="EMBL" id="JAEVHI010000004">
    <property type="protein sequence ID" value="KAG5293408.1"/>
    <property type="molecule type" value="Genomic_DNA"/>
</dbReference>
<organism evidence="2 3">
    <name type="scientific">Ajellomyces capsulatus</name>
    <name type="common">Darling's disease fungus</name>
    <name type="synonym">Histoplasma capsulatum</name>
    <dbReference type="NCBI Taxonomy" id="5037"/>
    <lineage>
        <taxon>Eukaryota</taxon>
        <taxon>Fungi</taxon>
        <taxon>Dikarya</taxon>
        <taxon>Ascomycota</taxon>
        <taxon>Pezizomycotina</taxon>
        <taxon>Eurotiomycetes</taxon>
        <taxon>Eurotiomycetidae</taxon>
        <taxon>Onygenales</taxon>
        <taxon>Ajellomycetaceae</taxon>
        <taxon>Histoplasma</taxon>
    </lineage>
</organism>
<evidence type="ECO:0000313" key="2">
    <source>
        <dbReference type="EMBL" id="KAG5293408.1"/>
    </source>
</evidence>
<dbReference type="InterPro" id="IPR011009">
    <property type="entry name" value="Kinase-like_dom_sf"/>
</dbReference>